<comment type="caution">
    <text evidence="2">The sequence shown here is derived from an EMBL/GenBank/DDBJ whole genome shotgun (WGS) entry which is preliminary data.</text>
</comment>
<dbReference type="GO" id="GO:0005737">
    <property type="term" value="C:cytoplasm"/>
    <property type="evidence" value="ECO:0007669"/>
    <property type="project" value="TreeGrafter"/>
</dbReference>
<dbReference type="InterPro" id="IPR004843">
    <property type="entry name" value="Calcineurin-like_PHP"/>
</dbReference>
<dbReference type="Pfam" id="PF00149">
    <property type="entry name" value="Metallophos"/>
    <property type="match status" value="1"/>
</dbReference>
<feature type="domain" description="Calcineurin-like phosphoesterase" evidence="1">
    <location>
        <begin position="5"/>
        <end position="97"/>
    </location>
</feature>
<evidence type="ECO:0000313" key="2">
    <source>
        <dbReference type="EMBL" id="CAI8010133.1"/>
    </source>
</evidence>
<dbReference type="Gene3D" id="3.60.21.10">
    <property type="match status" value="1"/>
</dbReference>
<gene>
    <name evidence="2" type="ORF">GBAR_LOCUS6701</name>
</gene>
<dbReference type="GO" id="GO:0016788">
    <property type="term" value="F:hydrolase activity, acting on ester bonds"/>
    <property type="evidence" value="ECO:0007669"/>
    <property type="project" value="TreeGrafter"/>
</dbReference>
<sequence>MTAGFKIAQFADLHFGEAEDTLWGPLQDVNSTRVMERVLAWESPKLVVYSGDQVTGENINSNATAYWGRLLQPCVSTDTPWATVFGNHDDRSVSGGTRIDLLTFDKSFNLSLSQFGPVSTSLTDTSIPSLSPSPLHSLERCTWPYQLLSSAVLQR</sequence>
<dbReference type="InterPro" id="IPR029052">
    <property type="entry name" value="Metallo-depent_PP-like"/>
</dbReference>
<dbReference type="EMBL" id="CASHTH010001010">
    <property type="protein sequence ID" value="CAI8010133.1"/>
    <property type="molecule type" value="Genomic_DNA"/>
</dbReference>
<dbReference type="Proteomes" id="UP001174909">
    <property type="component" value="Unassembled WGS sequence"/>
</dbReference>
<evidence type="ECO:0000313" key="3">
    <source>
        <dbReference type="Proteomes" id="UP001174909"/>
    </source>
</evidence>
<accession>A0AA35W6N0</accession>
<keyword evidence="3" id="KW-1185">Reference proteome</keyword>
<proteinExistence type="predicted"/>
<dbReference type="AlphaFoldDB" id="A0AA35W6N0"/>
<dbReference type="PANTHER" id="PTHR32440:SF11">
    <property type="entry name" value="METALLOPHOSPHOESTERASE DOMAIN-CONTAINING PROTEIN"/>
    <property type="match status" value="1"/>
</dbReference>
<dbReference type="PANTHER" id="PTHR32440">
    <property type="entry name" value="PHOSPHATASE DCR2-RELATED-RELATED"/>
    <property type="match status" value="1"/>
</dbReference>
<protein>
    <submittedName>
        <fullName evidence="2">Probable inactive purple acid phosphatase 16</fullName>
    </submittedName>
</protein>
<evidence type="ECO:0000259" key="1">
    <source>
        <dbReference type="Pfam" id="PF00149"/>
    </source>
</evidence>
<dbReference type="SUPFAM" id="SSF56300">
    <property type="entry name" value="Metallo-dependent phosphatases"/>
    <property type="match status" value="1"/>
</dbReference>
<reference evidence="2" key="1">
    <citation type="submission" date="2023-03" db="EMBL/GenBank/DDBJ databases">
        <authorList>
            <person name="Steffen K."/>
            <person name="Cardenas P."/>
        </authorList>
    </citation>
    <scope>NUCLEOTIDE SEQUENCE</scope>
</reference>
<name>A0AA35W6N0_GEOBA</name>
<organism evidence="2 3">
    <name type="scientific">Geodia barretti</name>
    <name type="common">Barrett's horny sponge</name>
    <dbReference type="NCBI Taxonomy" id="519541"/>
    <lineage>
        <taxon>Eukaryota</taxon>
        <taxon>Metazoa</taxon>
        <taxon>Porifera</taxon>
        <taxon>Demospongiae</taxon>
        <taxon>Heteroscleromorpha</taxon>
        <taxon>Tetractinellida</taxon>
        <taxon>Astrophorina</taxon>
        <taxon>Geodiidae</taxon>
        <taxon>Geodia</taxon>
    </lineage>
</organism>